<evidence type="ECO:0000313" key="2">
    <source>
        <dbReference type="Proteomes" id="UP000028012"/>
    </source>
</evidence>
<dbReference type="eggNOG" id="ENOG5032Y7G">
    <property type="taxonomic scope" value="Bacteria"/>
</dbReference>
<name>A0A098Q3G5_9XANT</name>
<dbReference type="STRING" id="325777.GW15_0202455"/>
<proteinExistence type="predicted"/>
<organism evidence="1 2">
    <name type="scientific">Xanthomonas axonopodis pv. vasculorum</name>
    <dbReference type="NCBI Taxonomy" id="325777"/>
    <lineage>
        <taxon>Bacteria</taxon>
        <taxon>Pseudomonadati</taxon>
        <taxon>Pseudomonadota</taxon>
        <taxon>Gammaproteobacteria</taxon>
        <taxon>Lysobacterales</taxon>
        <taxon>Lysobacteraceae</taxon>
        <taxon>Xanthomonas</taxon>
    </lineage>
</organism>
<dbReference type="HOGENOM" id="CLU_098258_1_0_6"/>
<evidence type="ECO:0000313" key="1">
    <source>
        <dbReference type="EMBL" id="KGE53418.1"/>
    </source>
</evidence>
<dbReference type="GeneID" id="58001487"/>
<dbReference type="InterPro" id="IPR021215">
    <property type="entry name" value="DUF2752"/>
</dbReference>
<dbReference type="AlphaFoldDB" id="A0A098Q3G5"/>
<dbReference type="Proteomes" id="UP000028012">
    <property type="component" value="Unassembled WGS sequence"/>
</dbReference>
<gene>
    <name evidence="1" type="ORF">GW15_0202455</name>
</gene>
<protein>
    <submittedName>
        <fullName evidence="1">Membrane protein</fullName>
    </submittedName>
</protein>
<dbReference type="RefSeq" id="WP_042821175.1">
    <property type="nucleotide sequence ID" value="NZ_CP053649.1"/>
</dbReference>
<dbReference type="Pfam" id="PF10825">
    <property type="entry name" value="DUF2752"/>
    <property type="match status" value="1"/>
</dbReference>
<accession>A0A098Q3G5</accession>
<comment type="caution">
    <text evidence="1">The sequence shown here is derived from an EMBL/GenBank/DDBJ whole genome shotgun (WGS) entry which is preliminary data.</text>
</comment>
<dbReference type="EMBL" id="JPHD02000023">
    <property type="protein sequence ID" value="KGE53418.1"/>
    <property type="molecule type" value="Genomic_DNA"/>
</dbReference>
<sequence>MELRPRHWLGLGAATSVAALGVSLLYRFDPNASNSPFPPCVFRAVTGCYCPGCGMTRALYALVHFDLPGAFAMNPAAVLGLFTLPGLIAWKAGWRARWFAPVVAVMSEPKFWLWALPAYWIARNLPWYPFTLLAPG</sequence>
<reference evidence="1 2" key="1">
    <citation type="submission" date="2014-09" db="EMBL/GenBank/DDBJ databases">
        <title>A draft genome sequence for Xanthomonas axonopodis pv. vasculorum NCPPB 900.</title>
        <authorList>
            <person name="Harrison J."/>
            <person name="Studholme D.J."/>
        </authorList>
    </citation>
    <scope>NUCLEOTIDE SEQUENCE [LARGE SCALE GENOMIC DNA]</scope>
    <source>
        <strain evidence="1 2">NCPPB 900</strain>
    </source>
</reference>